<feature type="region of interest" description="Disordered" evidence="1">
    <location>
        <begin position="113"/>
        <end position="236"/>
    </location>
</feature>
<feature type="compositionally biased region" description="Polar residues" evidence="1">
    <location>
        <begin position="215"/>
        <end position="228"/>
    </location>
</feature>
<feature type="compositionally biased region" description="Polar residues" evidence="1">
    <location>
        <begin position="151"/>
        <end position="160"/>
    </location>
</feature>
<accession>A0A699KLR8</accession>
<evidence type="ECO:0000313" key="2">
    <source>
        <dbReference type="EMBL" id="GFA99666.1"/>
    </source>
</evidence>
<sequence length="236" mass="25771">MVAILEKCEHNVDFHPIVDFVEASPLRYALTFKPTVYVSHIRQFWSTARIKTTEEGTKILATVDGILRTVIESSLRRNLKLKDEEGISSLSDAELFENLTLMIVPLFDTMLVPQGEGSGTPTEPYHTPSPEAQQTSPTTHSSPTLPPVTTASIPTVTPSDTPHLRQYTRRARIAQSSSLPPVANEPASPLRDVSQGEACPTISSLDAEQDRANIAKTSTFPYESTSRVPSLAADEG</sequence>
<comment type="caution">
    <text evidence="2">The sequence shown here is derived from an EMBL/GenBank/DDBJ whole genome shotgun (WGS) entry which is preliminary data.</text>
</comment>
<dbReference type="EMBL" id="BKCJ010529986">
    <property type="protein sequence ID" value="GFA99666.1"/>
    <property type="molecule type" value="Genomic_DNA"/>
</dbReference>
<reference evidence="2" key="1">
    <citation type="journal article" date="2019" name="Sci. Rep.">
        <title>Draft genome of Tanacetum cinerariifolium, the natural source of mosquito coil.</title>
        <authorList>
            <person name="Yamashiro T."/>
            <person name="Shiraishi A."/>
            <person name="Satake H."/>
            <person name="Nakayama K."/>
        </authorList>
    </citation>
    <scope>NUCLEOTIDE SEQUENCE</scope>
</reference>
<feature type="non-terminal residue" evidence="2">
    <location>
        <position position="236"/>
    </location>
</feature>
<organism evidence="2">
    <name type="scientific">Tanacetum cinerariifolium</name>
    <name type="common">Dalmatian daisy</name>
    <name type="synonym">Chrysanthemum cinerariifolium</name>
    <dbReference type="NCBI Taxonomy" id="118510"/>
    <lineage>
        <taxon>Eukaryota</taxon>
        <taxon>Viridiplantae</taxon>
        <taxon>Streptophyta</taxon>
        <taxon>Embryophyta</taxon>
        <taxon>Tracheophyta</taxon>
        <taxon>Spermatophyta</taxon>
        <taxon>Magnoliopsida</taxon>
        <taxon>eudicotyledons</taxon>
        <taxon>Gunneridae</taxon>
        <taxon>Pentapetalae</taxon>
        <taxon>asterids</taxon>
        <taxon>campanulids</taxon>
        <taxon>Asterales</taxon>
        <taxon>Asteraceae</taxon>
        <taxon>Asteroideae</taxon>
        <taxon>Anthemideae</taxon>
        <taxon>Anthemidinae</taxon>
        <taxon>Tanacetum</taxon>
    </lineage>
</organism>
<gene>
    <name evidence="2" type="ORF">Tci_671638</name>
</gene>
<feature type="compositionally biased region" description="Low complexity" evidence="1">
    <location>
        <begin position="135"/>
        <end position="150"/>
    </location>
</feature>
<proteinExistence type="predicted"/>
<evidence type="ECO:0000256" key="1">
    <source>
        <dbReference type="SAM" id="MobiDB-lite"/>
    </source>
</evidence>
<name>A0A699KLR8_TANCI</name>
<evidence type="ECO:0008006" key="3">
    <source>
        <dbReference type="Google" id="ProtNLM"/>
    </source>
</evidence>
<dbReference type="AlphaFoldDB" id="A0A699KLR8"/>
<protein>
    <recommendedName>
        <fullName evidence="3">Xylulose kinase-1</fullName>
    </recommendedName>
</protein>